<gene>
    <name evidence="2" type="ORF">QFZ34_004247</name>
</gene>
<dbReference type="Proteomes" id="UP001237780">
    <property type="component" value="Unassembled WGS sequence"/>
</dbReference>
<dbReference type="PANTHER" id="PTHR43433">
    <property type="entry name" value="HYDROLASE, ALPHA/BETA FOLD FAMILY PROTEIN"/>
    <property type="match status" value="1"/>
</dbReference>
<evidence type="ECO:0000313" key="3">
    <source>
        <dbReference type="Proteomes" id="UP001237780"/>
    </source>
</evidence>
<keyword evidence="3" id="KW-1185">Reference proteome</keyword>
<protein>
    <submittedName>
        <fullName evidence="2">Pimeloyl-ACP methyl ester carboxylesterase</fullName>
    </submittedName>
</protein>
<comment type="caution">
    <text evidence="2">The sequence shown here is derived from an EMBL/GenBank/DDBJ whole genome shotgun (WGS) entry which is preliminary data.</text>
</comment>
<proteinExistence type="predicted"/>
<dbReference type="SUPFAM" id="SSF53474">
    <property type="entry name" value="alpha/beta-Hydrolases"/>
    <property type="match status" value="1"/>
</dbReference>
<feature type="domain" description="AB hydrolase-1" evidence="1">
    <location>
        <begin position="25"/>
        <end position="266"/>
    </location>
</feature>
<dbReference type="RefSeq" id="WP_307284893.1">
    <property type="nucleotide sequence ID" value="NZ_JAUSZT010000003.1"/>
</dbReference>
<organism evidence="2 3">
    <name type="scientific">Phyllobacterium ifriqiyense</name>
    <dbReference type="NCBI Taxonomy" id="314238"/>
    <lineage>
        <taxon>Bacteria</taxon>
        <taxon>Pseudomonadati</taxon>
        <taxon>Pseudomonadota</taxon>
        <taxon>Alphaproteobacteria</taxon>
        <taxon>Hyphomicrobiales</taxon>
        <taxon>Phyllobacteriaceae</taxon>
        <taxon>Phyllobacterium</taxon>
    </lineage>
</organism>
<dbReference type="PANTHER" id="PTHR43433:SF5">
    <property type="entry name" value="AB HYDROLASE-1 DOMAIN-CONTAINING PROTEIN"/>
    <property type="match status" value="1"/>
</dbReference>
<sequence length="285" mass="31485">MNERIIIADNVEIATQAFGDPTHEPVLLIMGAMASMLWWPEGFCKQLAAQKRYVIRYDNRDTGLSTAYEPGNPDYTMDDMAQDAFRVLDAYNIKTAHLVGMSLGGMIAQMATFAHPERVKTLTLISTTPIGVDTSNLPQTSSAYMEHAATGESVDWTDSAQVIDFIVKDTQMIAGTRHPYNEMQARKLVEHDVKRAKNFASATNHFMLKGGDSWDNKRDELAKPLLVVHGTADPIFPIEHGELLAQSVPGAELLRVPGGGHEIHLEDWDDIIRAIGTHTGLNCRA</sequence>
<reference evidence="2 3" key="1">
    <citation type="submission" date="2023-07" db="EMBL/GenBank/DDBJ databases">
        <title>Comparative genomics of wheat-associated soil bacteria to identify genetic determinants of phenazine resistance.</title>
        <authorList>
            <person name="Mouncey N."/>
        </authorList>
    </citation>
    <scope>NUCLEOTIDE SEQUENCE [LARGE SCALE GENOMIC DNA]</scope>
    <source>
        <strain evidence="2 3">W4I11</strain>
    </source>
</reference>
<accession>A0ABU0SE72</accession>
<name>A0ABU0SE72_9HYPH</name>
<dbReference type="Gene3D" id="3.40.50.1820">
    <property type="entry name" value="alpha/beta hydrolase"/>
    <property type="match status" value="1"/>
</dbReference>
<dbReference type="EMBL" id="JAUSZT010000003">
    <property type="protein sequence ID" value="MDQ0999065.1"/>
    <property type="molecule type" value="Genomic_DNA"/>
</dbReference>
<dbReference type="InterPro" id="IPR029058">
    <property type="entry name" value="AB_hydrolase_fold"/>
</dbReference>
<evidence type="ECO:0000313" key="2">
    <source>
        <dbReference type="EMBL" id="MDQ0999065.1"/>
    </source>
</evidence>
<evidence type="ECO:0000259" key="1">
    <source>
        <dbReference type="Pfam" id="PF00561"/>
    </source>
</evidence>
<dbReference type="PRINTS" id="PR00111">
    <property type="entry name" value="ABHYDROLASE"/>
</dbReference>
<dbReference type="InterPro" id="IPR050471">
    <property type="entry name" value="AB_hydrolase"/>
</dbReference>
<dbReference type="Pfam" id="PF00561">
    <property type="entry name" value="Abhydrolase_1"/>
    <property type="match status" value="1"/>
</dbReference>
<dbReference type="InterPro" id="IPR000073">
    <property type="entry name" value="AB_hydrolase_1"/>
</dbReference>